<dbReference type="NCBIfam" id="TIGR02436">
    <property type="entry name" value="four helix bundle protein"/>
    <property type="match status" value="1"/>
</dbReference>
<keyword evidence="2" id="KW-1185">Reference proteome</keyword>
<dbReference type="RefSeq" id="WP_090172428.1">
    <property type="nucleotide sequence ID" value="NZ_FOFB01000030.1"/>
</dbReference>
<dbReference type="PANTHER" id="PTHR38471">
    <property type="entry name" value="FOUR HELIX BUNDLE PROTEIN"/>
    <property type="match status" value="1"/>
</dbReference>
<gene>
    <name evidence="1" type="ORF">SAMN05444359_13036</name>
</gene>
<dbReference type="Pfam" id="PF05635">
    <property type="entry name" value="23S_rRNA_IVP"/>
    <property type="match status" value="1"/>
</dbReference>
<name>A0A1H9MNY4_9BACT</name>
<evidence type="ECO:0000313" key="2">
    <source>
        <dbReference type="Proteomes" id="UP000199021"/>
    </source>
</evidence>
<dbReference type="STRING" id="478744.SAMN05444359_13036"/>
<dbReference type="Gene3D" id="1.20.1440.60">
    <property type="entry name" value="23S rRNA-intervening sequence"/>
    <property type="match status" value="1"/>
</dbReference>
<dbReference type="Proteomes" id="UP000199021">
    <property type="component" value="Unassembled WGS sequence"/>
</dbReference>
<dbReference type="CDD" id="cd16377">
    <property type="entry name" value="23S_rRNA_IVP_like"/>
    <property type="match status" value="1"/>
</dbReference>
<dbReference type="InterPro" id="IPR036583">
    <property type="entry name" value="23S_rRNA_IVS_sf"/>
</dbReference>
<evidence type="ECO:0000313" key="1">
    <source>
        <dbReference type="EMBL" id="SER25187.1"/>
    </source>
</evidence>
<protein>
    <submittedName>
        <fullName evidence="1">Four helix bundle protein</fullName>
    </submittedName>
</protein>
<accession>A0A1H9MNY4</accession>
<dbReference type="AlphaFoldDB" id="A0A1H9MNY4"/>
<dbReference type="EMBL" id="FOFB01000030">
    <property type="protein sequence ID" value="SER25187.1"/>
    <property type="molecule type" value="Genomic_DNA"/>
</dbReference>
<dbReference type="OrthoDB" id="9811959at2"/>
<dbReference type="InterPro" id="IPR012657">
    <property type="entry name" value="23S_rRNA-intervening_sequence"/>
</dbReference>
<proteinExistence type="predicted"/>
<organism evidence="1 2">
    <name type="scientific">Neolewinella agarilytica</name>
    <dbReference type="NCBI Taxonomy" id="478744"/>
    <lineage>
        <taxon>Bacteria</taxon>
        <taxon>Pseudomonadati</taxon>
        <taxon>Bacteroidota</taxon>
        <taxon>Saprospiria</taxon>
        <taxon>Saprospirales</taxon>
        <taxon>Lewinellaceae</taxon>
        <taxon>Neolewinella</taxon>
    </lineage>
</organism>
<sequence length="126" mass="15050">MTSYFRTWAAYRKGFILARNIEIIAEEFPPKEKYKLTDQITRSSRSVCSCLGESFAKRRYPKHFISKISDASGENYETQVWLDFAIDREYIDKKTYQKLIKDSEEVGKLLSYMEFHPEHYATRKRK</sequence>
<dbReference type="SUPFAM" id="SSF158446">
    <property type="entry name" value="IVS-encoded protein-like"/>
    <property type="match status" value="1"/>
</dbReference>
<dbReference type="PANTHER" id="PTHR38471:SF2">
    <property type="entry name" value="FOUR HELIX BUNDLE PROTEIN"/>
    <property type="match status" value="1"/>
</dbReference>
<reference evidence="2" key="1">
    <citation type="submission" date="2016-10" db="EMBL/GenBank/DDBJ databases">
        <authorList>
            <person name="Varghese N."/>
            <person name="Submissions S."/>
        </authorList>
    </citation>
    <scope>NUCLEOTIDE SEQUENCE [LARGE SCALE GENOMIC DNA]</scope>
    <source>
        <strain evidence="2">DSM 24740</strain>
    </source>
</reference>
<dbReference type="InParanoid" id="A0A1H9MNY4"/>